<comment type="catalytic activity">
    <reaction evidence="1 9">
        <text>2 D-sedoheptulose 7-phosphate = D-glycero-alpha-D-manno-heptose 7-phosphate + D-glycero-beta-D-manno-heptose 7-phosphate</text>
        <dbReference type="Rhea" id="RHEA:27489"/>
        <dbReference type="ChEBI" id="CHEBI:57483"/>
        <dbReference type="ChEBI" id="CHEBI:60203"/>
        <dbReference type="ChEBI" id="CHEBI:60204"/>
        <dbReference type="EC" id="5.3.1.28"/>
    </reaction>
</comment>
<feature type="binding site" evidence="9">
    <location>
        <position position="56"/>
    </location>
    <ligand>
        <name>Zn(2+)</name>
        <dbReference type="ChEBI" id="CHEBI:29105"/>
    </ligand>
</feature>
<dbReference type="EMBL" id="VUNQ01000002">
    <property type="protein sequence ID" value="MSU00236.1"/>
    <property type="molecule type" value="Genomic_DNA"/>
</dbReference>
<feature type="binding site" evidence="9">
    <location>
        <position position="175"/>
    </location>
    <ligand>
        <name>Zn(2+)</name>
        <dbReference type="ChEBI" id="CHEBI:29105"/>
    </ligand>
</feature>
<evidence type="ECO:0000256" key="7">
    <source>
        <dbReference type="ARBA" id="ARBA00023235"/>
    </source>
</evidence>
<dbReference type="GO" id="GO:0005737">
    <property type="term" value="C:cytoplasm"/>
    <property type="evidence" value="ECO:0007669"/>
    <property type="project" value="UniProtKB-SubCell"/>
</dbReference>
<keyword evidence="5 9" id="KW-0479">Metal-binding</keyword>
<dbReference type="InterPro" id="IPR035461">
    <property type="entry name" value="GmhA/DiaA"/>
</dbReference>
<dbReference type="SUPFAM" id="SSF53697">
    <property type="entry name" value="SIS domain"/>
    <property type="match status" value="1"/>
</dbReference>
<keyword evidence="4 9" id="KW-0963">Cytoplasm</keyword>
<keyword evidence="7 9" id="KW-0413">Isomerase</keyword>
<dbReference type="Pfam" id="PF13580">
    <property type="entry name" value="SIS_2"/>
    <property type="match status" value="1"/>
</dbReference>
<dbReference type="CDD" id="cd05006">
    <property type="entry name" value="SIS_GmhA"/>
    <property type="match status" value="1"/>
</dbReference>
<keyword evidence="8 9" id="KW-0119">Carbohydrate metabolism</keyword>
<accession>A0A6N7XEP9</accession>
<feature type="binding site" evidence="9">
    <location>
        <position position="60"/>
    </location>
    <ligand>
        <name>Zn(2+)</name>
        <dbReference type="ChEBI" id="CHEBI:29105"/>
    </ligand>
</feature>
<evidence type="ECO:0000313" key="11">
    <source>
        <dbReference type="EMBL" id="MSU00236.1"/>
    </source>
</evidence>
<dbReference type="GO" id="GO:0005975">
    <property type="term" value="P:carbohydrate metabolic process"/>
    <property type="evidence" value="ECO:0007669"/>
    <property type="project" value="UniProtKB-UniRule"/>
</dbReference>
<gene>
    <name evidence="9" type="primary">gmhA</name>
    <name evidence="11" type="ORF">FYJ83_01980</name>
</gene>
<evidence type="ECO:0000256" key="5">
    <source>
        <dbReference type="ARBA" id="ARBA00022723"/>
    </source>
</evidence>
<keyword evidence="12" id="KW-1185">Reference proteome</keyword>
<evidence type="ECO:0000256" key="2">
    <source>
        <dbReference type="ARBA" id="ARBA00004496"/>
    </source>
</evidence>
<comment type="similarity">
    <text evidence="3 9">Belongs to the SIS family. GmhA subfamily.</text>
</comment>
<comment type="subcellular location">
    <subcellularLocation>
        <location evidence="2 9">Cytoplasm</location>
    </subcellularLocation>
</comment>
<comment type="pathway">
    <text evidence="9">Carbohydrate biosynthesis; D-glycero-D-manno-heptose 7-phosphate biosynthesis; D-glycero-alpha-D-manno-heptose 7-phosphate and D-glycero-beta-D-manno-heptose 7-phosphate from sedoheptulose 7-phosphate: step 1/1.</text>
</comment>
<feature type="binding site" evidence="9">
    <location>
        <begin position="89"/>
        <end position="90"/>
    </location>
    <ligand>
        <name>substrate</name>
    </ligand>
</feature>
<comment type="caution">
    <text evidence="11">The sequence shown here is derived from an EMBL/GenBank/DDBJ whole genome shotgun (WGS) entry which is preliminary data.</text>
</comment>
<evidence type="ECO:0000256" key="4">
    <source>
        <dbReference type="ARBA" id="ARBA00022490"/>
    </source>
</evidence>
<dbReference type="GO" id="GO:0097367">
    <property type="term" value="F:carbohydrate derivative binding"/>
    <property type="evidence" value="ECO:0007669"/>
    <property type="project" value="InterPro"/>
</dbReference>
<feature type="binding site" evidence="9">
    <location>
        <position position="120"/>
    </location>
    <ligand>
        <name>substrate</name>
    </ligand>
</feature>
<proteinExistence type="inferred from homology"/>
<feature type="binding site" evidence="9">
    <location>
        <begin position="47"/>
        <end position="49"/>
    </location>
    <ligand>
        <name>substrate</name>
    </ligand>
</feature>
<dbReference type="InterPro" id="IPR050099">
    <property type="entry name" value="SIS_GmhA/DiaA_subfam"/>
</dbReference>
<comment type="miscellaneous">
    <text evidence="9">The reaction produces a racemic mixture of D-glycero-alpha-D-manno-heptose 7-phosphate and D-glycero-beta-D-manno-heptose 7-phosphate.</text>
</comment>
<dbReference type="PANTHER" id="PTHR30390">
    <property type="entry name" value="SEDOHEPTULOSE 7-PHOSPHATE ISOMERASE / DNAA INITIATOR-ASSOCIATING FACTOR FOR REPLICATION INITIATION"/>
    <property type="match status" value="1"/>
</dbReference>
<evidence type="ECO:0000256" key="1">
    <source>
        <dbReference type="ARBA" id="ARBA00000348"/>
    </source>
</evidence>
<comment type="function">
    <text evidence="9">Catalyzes the isomerization of sedoheptulose 7-phosphate in D-glycero-D-manno-heptose 7-phosphate.</text>
</comment>
<dbReference type="HAMAP" id="MF_00067">
    <property type="entry name" value="GmhA"/>
    <property type="match status" value="1"/>
</dbReference>
<dbReference type="GO" id="GO:2001061">
    <property type="term" value="P:D-glycero-D-manno-heptose 7-phosphate biosynthetic process"/>
    <property type="evidence" value="ECO:0007669"/>
    <property type="project" value="UniProtKB-UniPathway"/>
</dbReference>
<dbReference type="GO" id="GO:0008968">
    <property type="term" value="F:D-sedoheptulose 7-phosphate isomerase activity"/>
    <property type="evidence" value="ECO:0007669"/>
    <property type="project" value="UniProtKB-UniRule"/>
</dbReference>
<evidence type="ECO:0000256" key="3">
    <source>
        <dbReference type="ARBA" id="ARBA00009894"/>
    </source>
</evidence>
<dbReference type="InterPro" id="IPR001347">
    <property type="entry name" value="SIS_dom"/>
</dbReference>
<keyword evidence="6 9" id="KW-0862">Zinc</keyword>
<dbReference type="EC" id="5.3.1.28" evidence="9"/>
<name>A0A6N7XEP9_9FIRM</name>
<dbReference type="GO" id="GO:0008270">
    <property type="term" value="F:zinc ion binding"/>
    <property type="evidence" value="ECO:0007669"/>
    <property type="project" value="UniProtKB-UniRule"/>
</dbReference>
<dbReference type="AlphaFoldDB" id="A0A6N7XEP9"/>
<reference evidence="11 12" key="1">
    <citation type="submission" date="2019-09" db="EMBL/GenBank/DDBJ databases">
        <title>In-depth cultivation of the pig gut microbiome towards novel bacterial diversity and tailored functional studies.</title>
        <authorList>
            <person name="Wylensek D."/>
            <person name="Hitch T.C.A."/>
            <person name="Clavel T."/>
        </authorList>
    </citation>
    <scope>NUCLEOTIDE SEQUENCE [LARGE SCALE GENOMIC DNA]</scope>
    <source>
        <strain evidence="11 12">WCA3-693-APC-4?</strain>
    </source>
</reference>
<sequence length="189" mass="20054">MKKGFEESINIKNKILNDQELCGIIQEVCLTIIESYKNGGKIILCGNGGSASDALHIAGELIGRFQMERKSLPAIVLNADIATMTAIANDYGYENVFSRQVEGLMAGEDILIGISTSGNSDNVYRAIIKAKEIGGRTIGLLGGNGGKIGGVADFSIIVPSDVTARVQESHITIGHIICEIVESVISELC</sequence>
<evidence type="ECO:0000313" key="12">
    <source>
        <dbReference type="Proteomes" id="UP000469523"/>
    </source>
</evidence>
<feature type="binding site" evidence="9">
    <location>
        <position position="167"/>
    </location>
    <ligand>
        <name>Zn(2+)</name>
        <dbReference type="ChEBI" id="CHEBI:29105"/>
    </ligand>
</feature>
<dbReference type="PROSITE" id="PS51464">
    <property type="entry name" value="SIS"/>
    <property type="match status" value="1"/>
</dbReference>
<feature type="domain" description="SIS" evidence="10">
    <location>
        <begin position="32"/>
        <end position="189"/>
    </location>
</feature>
<evidence type="ECO:0000256" key="9">
    <source>
        <dbReference type="HAMAP-Rule" id="MF_00067"/>
    </source>
</evidence>
<dbReference type="UniPathway" id="UPA00041">
    <property type="reaction ID" value="UER00436"/>
</dbReference>
<feature type="binding site" evidence="9">
    <location>
        <position position="60"/>
    </location>
    <ligand>
        <name>substrate</name>
    </ligand>
</feature>
<dbReference type="PANTHER" id="PTHR30390:SF6">
    <property type="entry name" value="DNAA INITIATOR-ASSOCIATING PROTEIN DIAA"/>
    <property type="match status" value="1"/>
</dbReference>
<protein>
    <recommendedName>
        <fullName evidence="9">Phosphoheptose isomerase</fullName>
        <ecNumber evidence="9">5.3.1.28</ecNumber>
    </recommendedName>
    <alternativeName>
        <fullName evidence="9">Sedoheptulose 7-phosphate isomerase</fullName>
    </alternativeName>
</protein>
<evidence type="ECO:0000259" key="10">
    <source>
        <dbReference type="PROSITE" id="PS51464"/>
    </source>
</evidence>
<evidence type="ECO:0000256" key="8">
    <source>
        <dbReference type="ARBA" id="ARBA00023277"/>
    </source>
</evidence>
<dbReference type="Gene3D" id="3.40.50.10490">
    <property type="entry name" value="Glucose-6-phosphate isomerase like protein, domain 1"/>
    <property type="match status" value="1"/>
</dbReference>
<organism evidence="11 12">
    <name type="scientific">Tissierella pigra</name>
    <dbReference type="NCBI Taxonomy" id="2607614"/>
    <lineage>
        <taxon>Bacteria</taxon>
        <taxon>Bacillati</taxon>
        <taxon>Bacillota</taxon>
        <taxon>Tissierellia</taxon>
        <taxon>Tissierellales</taxon>
        <taxon>Tissierellaceae</taxon>
        <taxon>Tissierella</taxon>
    </lineage>
</organism>
<dbReference type="Proteomes" id="UP000469523">
    <property type="component" value="Unassembled WGS sequence"/>
</dbReference>
<feature type="binding site" evidence="9">
    <location>
        <position position="167"/>
    </location>
    <ligand>
        <name>substrate</name>
    </ligand>
</feature>
<comment type="cofactor">
    <cofactor evidence="9">
        <name>Zn(2+)</name>
        <dbReference type="ChEBI" id="CHEBI:29105"/>
    </cofactor>
    <text evidence="9">Binds 1 zinc ion per subunit.</text>
</comment>
<feature type="binding site" evidence="9">
    <location>
        <begin position="115"/>
        <end position="117"/>
    </location>
    <ligand>
        <name>substrate</name>
    </ligand>
</feature>
<dbReference type="InterPro" id="IPR046348">
    <property type="entry name" value="SIS_dom_sf"/>
</dbReference>
<evidence type="ECO:0000256" key="6">
    <source>
        <dbReference type="ARBA" id="ARBA00022833"/>
    </source>
</evidence>
<dbReference type="InterPro" id="IPR004515">
    <property type="entry name" value="Phosphoheptose_Isoase"/>
</dbReference>